<name>A0A6N0HUB9_9GAMM</name>
<dbReference type="SUPFAM" id="SSF51161">
    <property type="entry name" value="Trimeric LpxA-like enzymes"/>
    <property type="match status" value="1"/>
</dbReference>
<evidence type="ECO:0000313" key="1">
    <source>
        <dbReference type="EMBL" id="QKQ25807.1"/>
    </source>
</evidence>
<reference evidence="1 2" key="1">
    <citation type="submission" date="2020-05" db="EMBL/GenBank/DDBJ databases">
        <title>Horizontal transmission and recombination maintain forever young bacterial symbiont genomes.</title>
        <authorList>
            <person name="Russell S.L."/>
            <person name="Pepper-Tunick E."/>
            <person name="Svedberg J."/>
            <person name="Byrne A."/>
            <person name="Ruelas Castillo J."/>
            <person name="Vollmers C."/>
            <person name="Beinart R.A."/>
            <person name="Corbett-Detig R."/>
        </authorList>
    </citation>
    <scope>NUCLEOTIDE SEQUENCE [LARGE SCALE GENOMIC DNA]</scope>
    <source>
        <strain evidence="1">Santa_Monica_outfall</strain>
    </source>
</reference>
<dbReference type="AlphaFoldDB" id="A0A6N0HUB9"/>
<gene>
    <name evidence="1" type="ORF">HUE57_05570</name>
</gene>
<dbReference type="RefSeq" id="WP_174672863.1">
    <property type="nucleotide sequence ID" value="NZ_CP054491.1"/>
</dbReference>
<dbReference type="Proteomes" id="UP000509658">
    <property type="component" value="Chromosome"/>
</dbReference>
<protein>
    <submittedName>
        <fullName evidence="1">Uncharacterized protein</fullName>
    </submittedName>
</protein>
<sequence>MISGSAVINDQAIVSSDVHVGDTARVDFSATARDGVYLAGGAQLTENGKMRVMVTTTAALRLWPGRGAGFAHQYHHSERHDHRYCDFNGHGWIDGGSTIDTGTPMTDRVTTGVRMIRDCLCTTIFQHHTLSRQGYSRR</sequence>
<keyword evidence="2" id="KW-1185">Reference proteome</keyword>
<organism evidence="1 2">
    <name type="scientific">Candidatus Reidiella endopervernicosa</name>
    <dbReference type="NCBI Taxonomy" id="2738883"/>
    <lineage>
        <taxon>Bacteria</taxon>
        <taxon>Pseudomonadati</taxon>
        <taxon>Pseudomonadota</taxon>
        <taxon>Gammaproteobacteria</taxon>
        <taxon>Candidatus Reidiella</taxon>
    </lineage>
</organism>
<dbReference type="InterPro" id="IPR011004">
    <property type="entry name" value="Trimer_LpxA-like_sf"/>
</dbReference>
<accession>A0A6N0HUB9</accession>
<proteinExistence type="predicted"/>
<dbReference type="EMBL" id="CP054491">
    <property type="protein sequence ID" value="QKQ25807.1"/>
    <property type="molecule type" value="Genomic_DNA"/>
</dbReference>
<dbReference type="KEGG" id="rev:HUE57_05570"/>
<evidence type="ECO:0000313" key="2">
    <source>
        <dbReference type="Proteomes" id="UP000509658"/>
    </source>
</evidence>